<keyword evidence="2" id="KW-1185">Reference proteome</keyword>
<gene>
    <name evidence="1" type="ORF">ACFSXZ_00535</name>
</gene>
<reference evidence="2" key="1">
    <citation type="journal article" date="2019" name="Int. J. Syst. Evol. Microbiol.">
        <title>The Global Catalogue of Microorganisms (GCM) 10K type strain sequencing project: providing services to taxonomists for standard genome sequencing and annotation.</title>
        <authorList>
            <consortium name="The Broad Institute Genomics Platform"/>
            <consortium name="The Broad Institute Genome Sequencing Center for Infectious Disease"/>
            <person name="Wu L."/>
            <person name="Ma J."/>
        </authorList>
    </citation>
    <scope>NUCLEOTIDE SEQUENCE [LARGE SCALE GENOMIC DNA]</scope>
    <source>
        <strain evidence="2">CGMCC 4.7645</strain>
    </source>
</reference>
<evidence type="ECO:0000313" key="2">
    <source>
        <dbReference type="Proteomes" id="UP001597417"/>
    </source>
</evidence>
<organism evidence="1 2">
    <name type="scientific">Amycolatopsis pigmentata</name>
    <dbReference type="NCBI Taxonomy" id="450801"/>
    <lineage>
        <taxon>Bacteria</taxon>
        <taxon>Bacillati</taxon>
        <taxon>Actinomycetota</taxon>
        <taxon>Actinomycetes</taxon>
        <taxon>Pseudonocardiales</taxon>
        <taxon>Pseudonocardiaceae</taxon>
        <taxon>Amycolatopsis</taxon>
    </lineage>
</organism>
<proteinExistence type="predicted"/>
<name>A0ABW5FJB2_9PSEU</name>
<protein>
    <recommendedName>
        <fullName evidence="3">EspG family protein</fullName>
    </recommendedName>
</protein>
<dbReference type="RefSeq" id="WP_378260042.1">
    <property type="nucleotide sequence ID" value="NZ_JBHUKR010000002.1"/>
</dbReference>
<sequence length="279" mass="30984">MDLIFGDAYLAPGVGTHRFVLPVKTIASWLDPEVPDSITPTLLTGTVWTDLPSFRWVAGLPTQTFTVRGYQVSEELFIDLSDEQLIALEDGRGEDDVALRIKLQATLLQADTSIHPVAHEETAVRISRARWLEQLDQIGHEVGIVVRVPSPLTDSALQLPPVAAVEDAPSLAQATARLRQARAELRDHQWEHCVATCRRILENIGRLVTLPPAKRIFAKSVDTRTQDERWAAIYYDTKTMTSAAHHDDTTTDTFRWSQADAEAVLATTAGLLKRYVTPS</sequence>
<dbReference type="Proteomes" id="UP001597417">
    <property type="component" value="Unassembled WGS sequence"/>
</dbReference>
<accession>A0ABW5FJB2</accession>
<evidence type="ECO:0000313" key="1">
    <source>
        <dbReference type="EMBL" id="MFD2414814.1"/>
    </source>
</evidence>
<dbReference type="EMBL" id="JBHUKR010000002">
    <property type="protein sequence ID" value="MFD2414814.1"/>
    <property type="molecule type" value="Genomic_DNA"/>
</dbReference>
<evidence type="ECO:0008006" key="3">
    <source>
        <dbReference type="Google" id="ProtNLM"/>
    </source>
</evidence>
<comment type="caution">
    <text evidence="1">The sequence shown here is derived from an EMBL/GenBank/DDBJ whole genome shotgun (WGS) entry which is preliminary data.</text>
</comment>